<dbReference type="PANTHER" id="PTHR35894:SF1">
    <property type="entry name" value="PHOSPHORIBULOKINASE _ URIDINE KINASE FAMILY"/>
    <property type="match status" value="1"/>
</dbReference>
<sequence length="274" mass="30696">MLDLDDEQRVRALRTDRWIDYPRATQALQRLQRLLDTPQRERMPCMLLHGPSNIGKTLIVAKFLREHPPAFDAVRGVEHRPVISLQMPPSPDQRRFYRALLTAVGVPQGPNSTLASLEQVACDILRRIGPRLLIVDEVHHLLAGSAREQRGSLNLLKYLSNELRMAIVAVGTSEAPVAFQSDAQIHSRFTPLELPRWSESEEFRRLLAAFEAALPLKRPSELTQRPLVQYLSAVSGGLLGEVSRLLNDAAEAAIRDGSERITVGHLEHVANRPS</sequence>
<reference evidence="2" key="1">
    <citation type="submission" date="2022-05" db="EMBL/GenBank/DDBJ databases">
        <title>An RpoN-dependent PEP-CTERM gene is involved in floc formation of an Aquincola tertiaricarbonis strain.</title>
        <authorList>
            <person name="Qiu D."/>
            <person name="Xia M."/>
        </authorList>
    </citation>
    <scope>NUCLEOTIDE SEQUENCE</scope>
    <source>
        <strain evidence="2">RN12</strain>
    </source>
</reference>
<dbReference type="Gene3D" id="3.40.50.300">
    <property type="entry name" value="P-loop containing nucleotide triphosphate hydrolases"/>
    <property type="match status" value="1"/>
</dbReference>
<keyword evidence="3" id="KW-1185">Reference proteome</keyword>
<evidence type="ECO:0000313" key="3">
    <source>
        <dbReference type="Proteomes" id="UP001056201"/>
    </source>
</evidence>
<name>A0ABY4S997_AQUTE</name>
<feature type="domain" description="AAA+ ATPase" evidence="1">
    <location>
        <begin position="42"/>
        <end position="199"/>
    </location>
</feature>
<dbReference type="RefSeq" id="WP_250196058.1">
    <property type="nucleotide sequence ID" value="NZ_CP097635.1"/>
</dbReference>
<organism evidence="2 3">
    <name type="scientific">Aquincola tertiaricarbonis</name>
    <dbReference type="NCBI Taxonomy" id="391953"/>
    <lineage>
        <taxon>Bacteria</taxon>
        <taxon>Pseudomonadati</taxon>
        <taxon>Pseudomonadota</taxon>
        <taxon>Betaproteobacteria</taxon>
        <taxon>Burkholderiales</taxon>
        <taxon>Sphaerotilaceae</taxon>
        <taxon>Aquincola</taxon>
    </lineage>
</organism>
<dbReference type="SMART" id="SM00382">
    <property type="entry name" value="AAA"/>
    <property type="match status" value="1"/>
</dbReference>
<dbReference type="EMBL" id="CP097635">
    <property type="protein sequence ID" value="URI07829.1"/>
    <property type="molecule type" value="Genomic_DNA"/>
</dbReference>
<proteinExistence type="predicted"/>
<dbReference type="PANTHER" id="PTHR35894">
    <property type="entry name" value="GENERAL SECRETION PATHWAY PROTEIN A-RELATED"/>
    <property type="match status" value="1"/>
</dbReference>
<dbReference type="InterPro" id="IPR008868">
    <property type="entry name" value="TniB"/>
</dbReference>
<accession>A0ABY4S997</accession>
<evidence type="ECO:0000259" key="1">
    <source>
        <dbReference type="SMART" id="SM00382"/>
    </source>
</evidence>
<dbReference type="InterPro" id="IPR052026">
    <property type="entry name" value="ExeA_AAA_ATPase_DNA-bind"/>
</dbReference>
<dbReference type="Pfam" id="PF05621">
    <property type="entry name" value="TniB"/>
    <property type="match status" value="1"/>
</dbReference>
<dbReference type="Proteomes" id="UP001056201">
    <property type="component" value="Chromosome 1"/>
</dbReference>
<gene>
    <name evidence="2" type="ORF">MW290_04320</name>
</gene>
<evidence type="ECO:0000313" key="2">
    <source>
        <dbReference type="EMBL" id="URI07829.1"/>
    </source>
</evidence>
<dbReference type="SUPFAM" id="SSF52540">
    <property type="entry name" value="P-loop containing nucleoside triphosphate hydrolases"/>
    <property type="match status" value="1"/>
</dbReference>
<dbReference type="InterPro" id="IPR003593">
    <property type="entry name" value="AAA+_ATPase"/>
</dbReference>
<dbReference type="InterPro" id="IPR027417">
    <property type="entry name" value="P-loop_NTPase"/>
</dbReference>
<protein>
    <submittedName>
        <fullName evidence="2">TniB family NTP-binding protein</fullName>
    </submittedName>
</protein>